<dbReference type="Pfam" id="PF00097">
    <property type="entry name" value="zf-C3HC4"/>
    <property type="match status" value="1"/>
</dbReference>
<feature type="compositionally biased region" description="Basic residues" evidence="7">
    <location>
        <begin position="72"/>
        <end position="83"/>
    </location>
</feature>
<dbReference type="PROSITE" id="PS50145">
    <property type="entry name" value="ZF_TRAF"/>
    <property type="match status" value="2"/>
</dbReference>
<dbReference type="PROSITE" id="PS51113">
    <property type="entry name" value="ZF_BTK"/>
    <property type="match status" value="1"/>
</dbReference>
<feature type="coiled-coil region" evidence="6">
    <location>
        <begin position="374"/>
        <end position="401"/>
    </location>
</feature>
<proteinExistence type="predicted"/>
<feature type="region of interest" description="Disordered" evidence="7">
    <location>
        <begin position="61"/>
        <end position="128"/>
    </location>
</feature>
<dbReference type="Gene3D" id="3.30.40.10">
    <property type="entry name" value="Zinc/RING finger domain, C3HC4 (zinc finger)"/>
    <property type="match status" value="3"/>
</dbReference>
<name>A0AAV8A1G1_9EUKA</name>
<dbReference type="SUPFAM" id="SSF57850">
    <property type="entry name" value="RING/U-box"/>
    <property type="match status" value="1"/>
</dbReference>
<feature type="domain" description="TRAF-type" evidence="9">
    <location>
        <begin position="244"/>
        <end position="298"/>
    </location>
</feature>
<dbReference type="InterPro" id="IPR001293">
    <property type="entry name" value="Znf_TRAF"/>
</dbReference>
<dbReference type="EMBL" id="JANTQA010000015">
    <property type="protein sequence ID" value="KAJ3448118.1"/>
    <property type="molecule type" value="Genomic_DNA"/>
</dbReference>
<evidence type="ECO:0000256" key="2">
    <source>
        <dbReference type="ARBA" id="ARBA00022771"/>
    </source>
</evidence>
<dbReference type="PANTHER" id="PTHR10131">
    <property type="entry name" value="TNF RECEPTOR ASSOCIATED FACTOR"/>
    <property type="match status" value="1"/>
</dbReference>
<dbReference type="GO" id="GO:0008270">
    <property type="term" value="F:zinc ion binding"/>
    <property type="evidence" value="ECO:0007669"/>
    <property type="project" value="UniProtKB-KW"/>
</dbReference>
<dbReference type="Pfam" id="PF02176">
    <property type="entry name" value="zf-TRAF"/>
    <property type="match status" value="1"/>
</dbReference>
<keyword evidence="2 5" id="KW-0863">Zinc-finger</keyword>
<dbReference type="PROSITE" id="PS50089">
    <property type="entry name" value="ZF_RING_2"/>
    <property type="match status" value="1"/>
</dbReference>
<dbReference type="Pfam" id="PF00779">
    <property type="entry name" value="BTK"/>
    <property type="match status" value="1"/>
</dbReference>
<dbReference type="Gene3D" id="4.10.1130.10">
    <property type="entry name" value="btk motif of tyrosine-protein kinase itk"/>
    <property type="match status" value="1"/>
</dbReference>
<dbReference type="PANTHER" id="PTHR10131:SF94">
    <property type="entry name" value="TNF RECEPTOR-ASSOCIATED FACTOR 4"/>
    <property type="match status" value="1"/>
</dbReference>
<evidence type="ECO:0000256" key="7">
    <source>
        <dbReference type="SAM" id="MobiDB-lite"/>
    </source>
</evidence>
<evidence type="ECO:0000256" key="4">
    <source>
        <dbReference type="PROSITE-ProRule" id="PRU00207"/>
    </source>
</evidence>
<keyword evidence="1 4" id="KW-0479">Metal-binding</keyword>
<dbReference type="Proteomes" id="UP001146793">
    <property type="component" value="Unassembled WGS sequence"/>
</dbReference>
<dbReference type="InterPro" id="IPR013083">
    <property type="entry name" value="Znf_RING/FYVE/PHD"/>
</dbReference>
<evidence type="ECO:0000259" key="8">
    <source>
        <dbReference type="PROSITE" id="PS50089"/>
    </source>
</evidence>
<keyword evidence="6" id="KW-0175">Coiled coil</keyword>
<feature type="compositionally biased region" description="Polar residues" evidence="7">
    <location>
        <begin position="94"/>
        <end position="105"/>
    </location>
</feature>
<dbReference type="AlphaFoldDB" id="A0AAV8A1G1"/>
<evidence type="ECO:0000313" key="11">
    <source>
        <dbReference type="Proteomes" id="UP001146793"/>
    </source>
</evidence>
<dbReference type="InterPro" id="IPR017907">
    <property type="entry name" value="Znf_RING_CS"/>
</dbReference>
<organism evidence="10 11">
    <name type="scientific">Anaeramoeba flamelloides</name>
    <dbReference type="NCBI Taxonomy" id="1746091"/>
    <lineage>
        <taxon>Eukaryota</taxon>
        <taxon>Metamonada</taxon>
        <taxon>Anaeramoebidae</taxon>
        <taxon>Anaeramoeba</taxon>
    </lineage>
</organism>
<sequence>MFLLAIIFLQISEKKYKTNKNKNHHVQNNKTSRTKNALVNLLTFHQQLLIDQMIRYHQPINKINKKNEPTQKKKRFGVFRRKQRGENDPENELYSDQSEGSNQINKTKDLQRNSNTTFDSENDTESEFEKEVEGLYDLKNSTLPTFDYVSTNISDSLICHLCQKPFFDPVDCPCSHTFCSLCITDYLKNSTQPKCPICSQSLNRGDLNPTHILIYNLVNELIVRCSNKLQGCTAEVKRIDLEKHSHECQFRTVSCPNKGCTEKILAKDLEQHLEVCGFKRVVCPNKGCGQIFNSEELQEHLTECLYTLESCQYCNKELIRKNLEIHLKDECLEIVRNCPYFDFGCPFKGKKNELEKHINNECPYNVLSGLIGKNRQLRGLIEQQNQQLIKLRTNYDQLIASIDTEYLVKLKRNRILEVTRVLPELHCKNCHQTFQQRTNNSRNCQYHPGTWNLFEDGKWTCCGNENMNSLGCKIGFHIAKK</sequence>
<feature type="domain" description="TRAF-type" evidence="9">
    <location>
        <begin position="300"/>
        <end position="355"/>
    </location>
</feature>
<reference evidence="10" key="1">
    <citation type="submission" date="2022-08" db="EMBL/GenBank/DDBJ databases">
        <title>Novel sulphate-reducing endosymbionts in the free-living metamonad Anaeramoeba.</title>
        <authorList>
            <person name="Jerlstrom-Hultqvist J."/>
            <person name="Cepicka I."/>
            <person name="Gallot-Lavallee L."/>
            <person name="Salas-Leiva D."/>
            <person name="Curtis B.A."/>
            <person name="Zahonova K."/>
            <person name="Pipaliya S."/>
            <person name="Dacks J."/>
            <person name="Roger A.J."/>
        </authorList>
    </citation>
    <scope>NUCLEOTIDE SEQUENCE</scope>
    <source>
        <strain evidence="10">Busselton2</strain>
    </source>
</reference>
<comment type="caution">
    <text evidence="10">The sequence shown here is derived from an EMBL/GenBank/DDBJ whole genome shotgun (WGS) entry which is preliminary data.</text>
</comment>
<dbReference type="SMART" id="SM00184">
    <property type="entry name" value="RING"/>
    <property type="match status" value="1"/>
</dbReference>
<protein>
    <submittedName>
        <fullName evidence="10">Tnf receptor associated factor (Traf)</fullName>
    </submittedName>
</protein>
<evidence type="ECO:0000313" key="10">
    <source>
        <dbReference type="EMBL" id="KAJ3448118.1"/>
    </source>
</evidence>
<feature type="zinc finger region" description="TRAF-type" evidence="4">
    <location>
        <begin position="244"/>
        <end position="298"/>
    </location>
</feature>
<evidence type="ECO:0000256" key="3">
    <source>
        <dbReference type="ARBA" id="ARBA00022833"/>
    </source>
</evidence>
<evidence type="ECO:0000256" key="1">
    <source>
        <dbReference type="ARBA" id="ARBA00022723"/>
    </source>
</evidence>
<dbReference type="InterPro" id="IPR018957">
    <property type="entry name" value="Znf_C3HC4_RING-type"/>
</dbReference>
<dbReference type="SUPFAM" id="SSF49599">
    <property type="entry name" value="TRAF domain-like"/>
    <property type="match status" value="3"/>
</dbReference>
<evidence type="ECO:0000259" key="9">
    <source>
        <dbReference type="PROSITE" id="PS50145"/>
    </source>
</evidence>
<dbReference type="InterPro" id="IPR001841">
    <property type="entry name" value="Znf_RING"/>
</dbReference>
<dbReference type="InterPro" id="IPR001562">
    <property type="entry name" value="Znf_Btk_motif"/>
</dbReference>
<keyword evidence="3 4" id="KW-0862">Zinc</keyword>
<evidence type="ECO:0000256" key="6">
    <source>
        <dbReference type="SAM" id="Coils"/>
    </source>
</evidence>
<keyword evidence="10" id="KW-0675">Receptor</keyword>
<dbReference type="GO" id="GO:0035556">
    <property type="term" value="P:intracellular signal transduction"/>
    <property type="evidence" value="ECO:0007669"/>
    <property type="project" value="InterPro"/>
</dbReference>
<evidence type="ECO:0000256" key="5">
    <source>
        <dbReference type="PROSITE-ProRule" id="PRU00432"/>
    </source>
</evidence>
<feature type="domain" description="RING-type" evidence="8">
    <location>
        <begin position="159"/>
        <end position="199"/>
    </location>
</feature>
<feature type="zinc finger region" description="TRAF-type" evidence="4">
    <location>
        <begin position="300"/>
        <end position="355"/>
    </location>
</feature>
<accession>A0AAV8A1G1</accession>
<gene>
    <name evidence="10" type="ORF">M0812_00594</name>
</gene>
<dbReference type="PROSITE" id="PS00518">
    <property type="entry name" value="ZF_RING_1"/>
    <property type="match status" value="1"/>
</dbReference>